<dbReference type="AlphaFoldDB" id="A0A9K3I8Q2"/>
<evidence type="ECO:0000313" key="5">
    <source>
        <dbReference type="EMBL" id="KAF5792182.1"/>
    </source>
</evidence>
<gene>
    <name evidence="5" type="ORF">HanXRQr2_Chr09g0403181</name>
</gene>
<dbReference type="GO" id="GO:0080044">
    <property type="term" value="F:quercetin 7-O-glucosyltransferase activity"/>
    <property type="evidence" value="ECO:0000318"/>
    <property type="project" value="GO_Central"/>
</dbReference>
<organism evidence="5 6">
    <name type="scientific">Helianthus annuus</name>
    <name type="common">Common sunflower</name>
    <dbReference type="NCBI Taxonomy" id="4232"/>
    <lineage>
        <taxon>Eukaryota</taxon>
        <taxon>Viridiplantae</taxon>
        <taxon>Streptophyta</taxon>
        <taxon>Embryophyta</taxon>
        <taxon>Tracheophyta</taxon>
        <taxon>Spermatophyta</taxon>
        <taxon>Magnoliopsida</taxon>
        <taxon>eudicotyledons</taxon>
        <taxon>Gunneridae</taxon>
        <taxon>Pentapetalae</taxon>
        <taxon>asterids</taxon>
        <taxon>campanulids</taxon>
        <taxon>Asterales</taxon>
        <taxon>Asteraceae</taxon>
        <taxon>Asteroideae</taxon>
        <taxon>Heliantheae alliance</taxon>
        <taxon>Heliantheae</taxon>
        <taxon>Helianthus</taxon>
    </lineage>
</organism>
<dbReference type="Pfam" id="PF00201">
    <property type="entry name" value="UDPGT"/>
    <property type="match status" value="1"/>
</dbReference>
<feature type="transmembrane region" description="Helical" evidence="4">
    <location>
        <begin position="12"/>
        <end position="31"/>
    </location>
</feature>
<proteinExistence type="inferred from homology"/>
<dbReference type="Gene3D" id="3.40.50.2000">
    <property type="entry name" value="Glycogen Phosphorylase B"/>
    <property type="match status" value="2"/>
</dbReference>
<dbReference type="PROSITE" id="PS00375">
    <property type="entry name" value="UDPGT"/>
    <property type="match status" value="1"/>
</dbReference>
<reference evidence="5" key="2">
    <citation type="submission" date="2020-06" db="EMBL/GenBank/DDBJ databases">
        <title>Helianthus annuus Genome sequencing and assembly Release 2.</title>
        <authorList>
            <person name="Gouzy J."/>
            <person name="Langlade N."/>
            <person name="Munos S."/>
        </authorList>
    </citation>
    <scope>NUCLEOTIDE SEQUENCE</scope>
    <source>
        <tissue evidence="5">Leaves</tissue>
    </source>
</reference>
<evidence type="ECO:0000313" key="6">
    <source>
        <dbReference type="Proteomes" id="UP000215914"/>
    </source>
</evidence>
<sequence>MSVFTIHAAQNLGIPVMMYWTLAACGYMGFYQIQSLFEKGLAPLKEESYMTNGYLNTIIDWVPGMEGIRLKDFPVDWTADNDKLLKFTKEAPQRSLRVPHHIFHTFDELEASIIKALSSMYAHVYTIGPVQLLLDQIPEEKKQTGSSSHGYSLRKEEPECLQWLQSKEPNSVIYVNFGSSTVMSSEDLREFGWGLANSNHCFLWIIRSNLVIGEAAALPDEFEEHIKTRGFIASWCSQENVLNHPSVGGFLTHCGWGSTIESLSAGVPMICWPFSWDQMTNCRYICKEWEVGVEMGNKVKRDEVSRLVQQLMGEGGHKMRNKAIEWKEKARVATSPNGSSSLNIDKIVKEIMMLGVH</sequence>
<name>A0A9K3I8Q2_HELAN</name>
<comment type="caution">
    <text evidence="5">The sequence shown here is derived from an EMBL/GenBank/DDBJ whole genome shotgun (WGS) entry which is preliminary data.</text>
</comment>
<dbReference type="CDD" id="cd03784">
    <property type="entry name" value="GT1_Gtf-like"/>
    <property type="match status" value="1"/>
</dbReference>
<dbReference type="SUPFAM" id="SSF53756">
    <property type="entry name" value="UDP-Glycosyltransferase/glycogen phosphorylase"/>
    <property type="match status" value="1"/>
</dbReference>
<keyword evidence="2 3" id="KW-0808">Transferase</keyword>
<keyword evidence="4" id="KW-0472">Membrane</keyword>
<keyword evidence="4" id="KW-0812">Transmembrane</keyword>
<keyword evidence="6" id="KW-1185">Reference proteome</keyword>
<dbReference type="PANTHER" id="PTHR11926">
    <property type="entry name" value="GLUCOSYL/GLUCURONOSYL TRANSFERASES"/>
    <property type="match status" value="1"/>
</dbReference>
<dbReference type="Proteomes" id="UP000215914">
    <property type="component" value="Unassembled WGS sequence"/>
</dbReference>
<dbReference type="FunFam" id="3.40.50.2000:FF:000027">
    <property type="entry name" value="Glycosyltransferase"/>
    <property type="match status" value="1"/>
</dbReference>
<dbReference type="Gramene" id="mRNA:HanXRQr2_Chr09g0403181">
    <property type="protein sequence ID" value="mRNA:HanXRQr2_Chr09g0403181"/>
    <property type="gene ID" value="HanXRQr2_Chr09g0403181"/>
</dbReference>
<evidence type="ECO:0000256" key="1">
    <source>
        <dbReference type="ARBA" id="ARBA00009995"/>
    </source>
</evidence>
<keyword evidence="3" id="KW-0328">Glycosyltransferase</keyword>
<dbReference type="GO" id="GO:0005737">
    <property type="term" value="C:cytoplasm"/>
    <property type="evidence" value="ECO:0000318"/>
    <property type="project" value="GO_Central"/>
</dbReference>
<reference evidence="5" key="1">
    <citation type="journal article" date="2017" name="Nature">
        <title>The sunflower genome provides insights into oil metabolism, flowering and Asterid evolution.</title>
        <authorList>
            <person name="Badouin H."/>
            <person name="Gouzy J."/>
            <person name="Grassa C.J."/>
            <person name="Murat F."/>
            <person name="Staton S.E."/>
            <person name="Cottret L."/>
            <person name="Lelandais-Briere C."/>
            <person name="Owens G.L."/>
            <person name="Carrere S."/>
            <person name="Mayjonade B."/>
            <person name="Legrand L."/>
            <person name="Gill N."/>
            <person name="Kane N.C."/>
            <person name="Bowers J.E."/>
            <person name="Hubner S."/>
            <person name="Bellec A."/>
            <person name="Berard A."/>
            <person name="Berges H."/>
            <person name="Blanchet N."/>
            <person name="Boniface M.C."/>
            <person name="Brunel D."/>
            <person name="Catrice O."/>
            <person name="Chaidir N."/>
            <person name="Claudel C."/>
            <person name="Donnadieu C."/>
            <person name="Faraut T."/>
            <person name="Fievet G."/>
            <person name="Helmstetter N."/>
            <person name="King M."/>
            <person name="Knapp S.J."/>
            <person name="Lai Z."/>
            <person name="Le Paslier M.C."/>
            <person name="Lippi Y."/>
            <person name="Lorenzon L."/>
            <person name="Mandel J.R."/>
            <person name="Marage G."/>
            <person name="Marchand G."/>
            <person name="Marquand E."/>
            <person name="Bret-Mestries E."/>
            <person name="Morien E."/>
            <person name="Nambeesan S."/>
            <person name="Nguyen T."/>
            <person name="Pegot-Espagnet P."/>
            <person name="Pouilly N."/>
            <person name="Raftis F."/>
            <person name="Sallet E."/>
            <person name="Schiex T."/>
            <person name="Thomas J."/>
            <person name="Vandecasteele C."/>
            <person name="Vares D."/>
            <person name="Vear F."/>
            <person name="Vautrin S."/>
            <person name="Crespi M."/>
            <person name="Mangin B."/>
            <person name="Burke J.M."/>
            <person name="Salse J."/>
            <person name="Munos S."/>
            <person name="Vincourt P."/>
            <person name="Rieseberg L.H."/>
            <person name="Langlade N.B."/>
        </authorList>
    </citation>
    <scope>NUCLEOTIDE SEQUENCE</scope>
    <source>
        <tissue evidence="5">Leaves</tissue>
    </source>
</reference>
<evidence type="ECO:0000256" key="2">
    <source>
        <dbReference type="ARBA" id="ARBA00022679"/>
    </source>
</evidence>
<dbReference type="InterPro" id="IPR035595">
    <property type="entry name" value="UDP_glycos_trans_CS"/>
</dbReference>
<evidence type="ECO:0000256" key="4">
    <source>
        <dbReference type="SAM" id="Phobius"/>
    </source>
</evidence>
<dbReference type="PANTHER" id="PTHR11926:SF1417">
    <property type="entry name" value="UDP-GLUCURONOSYL_UDP-GLUCOSYLTRANSFERASE, UDP-GLYCOSYLTRANSFERASE FAMILY"/>
    <property type="match status" value="1"/>
</dbReference>
<accession>A0A9K3I8Q2</accession>
<dbReference type="OrthoDB" id="5835829at2759"/>
<dbReference type="EMBL" id="MNCJ02000324">
    <property type="protein sequence ID" value="KAF5792182.1"/>
    <property type="molecule type" value="Genomic_DNA"/>
</dbReference>
<comment type="similarity">
    <text evidence="1 3">Belongs to the UDP-glycosyltransferase family.</text>
</comment>
<protein>
    <submittedName>
        <fullName evidence="5">UDP-glucuronosyl/UDP-glucosyltransferase, UDP-glycosyltransferase family</fullName>
    </submittedName>
</protein>
<evidence type="ECO:0000256" key="3">
    <source>
        <dbReference type="RuleBase" id="RU003718"/>
    </source>
</evidence>
<dbReference type="InterPro" id="IPR002213">
    <property type="entry name" value="UDP_glucos_trans"/>
</dbReference>
<keyword evidence="4" id="KW-1133">Transmembrane helix</keyword>
<dbReference type="GO" id="GO:0080043">
    <property type="term" value="F:quercetin 3-O-glucosyltransferase activity"/>
    <property type="evidence" value="ECO:0000318"/>
    <property type="project" value="GO_Central"/>
</dbReference>